<dbReference type="SUPFAM" id="SSF103473">
    <property type="entry name" value="MFS general substrate transporter"/>
    <property type="match status" value="1"/>
</dbReference>
<keyword evidence="5 7" id="KW-0472">Membrane</keyword>
<evidence type="ECO:0000256" key="5">
    <source>
        <dbReference type="ARBA" id="ARBA00023136"/>
    </source>
</evidence>
<dbReference type="InterPro" id="IPR036259">
    <property type="entry name" value="MFS_trans_sf"/>
</dbReference>
<dbReference type="PRINTS" id="PR01035">
    <property type="entry name" value="TCRTETA"/>
</dbReference>
<evidence type="ECO:0000256" key="2">
    <source>
        <dbReference type="ARBA" id="ARBA00022448"/>
    </source>
</evidence>
<dbReference type="GO" id="GO:0022857">
    <property type="term" value="F:transmembrane transporter activity"/>
    <property type="evidence" value="ECO:0007669"/>
    <property type="project" value="InterPro"/>
</dbReference>
<dbReference type="WBParaSite" id="DME_0000257401-mRNA-1">
    <property type="protein sequence ID" value="DME_0000257401-mRNA-1"/>
    <property type="gene ID" value="DME_0000257401"/>
</dbReference>
<proteinExistence type="predicted"/>
<evidence type="ECO:0000259" key="8">
    <source>
        <dbReference type="PROSITE" id="PS50850"/>
    </source>
</evidence>
<evidence type="ECO:0000256" key="3">
    <source>
        <dbReference type="ARBA" id="ARBA00022692"/>
    </source>
</evidence>
<dbReference type="InterPro" id="IPR011701">
    <property type="entry name" value="MFS"/>
</dbReference>
<dbReference type="Pfam" id="PF07690">
    <property type="entry name" value="MFS_1"/>
    <property type="match status" value="1"/>
</dbReference>
<dbReference type="PROSITE" id="PS50850">
    <property type="entry name" value="MFS"/>
    <property type="match status" value="1"/>
</dbReference>
<feature type="transmembrane region" description="Helical" evidence="7">
    <location>
        <begin position="67"/>
        <end position="88"/>
    </location>
</feature>
<evidence type="ECO:0000256" key="4">
    <source>
        <dbReference type="ARBA" id="ARBA00022989"/>
    </source>
</evidence>
<evidence type="ECO:0000256" key="7">
    <source>
        <dbReference type="SAM" id="Phobius"/>
    </source>
</evidence>
<feature type="region of interest" description="Disordered" evidence="6">
    <location>
        <begin position="472"/>
        <end position="494"/>
    </location>
</feature>
<feature type="transmembrane region" description="Helical" evidence="7">
    <location>
        <begin position="366"/>
        <end position="390"/>
    </location>
</feature>
<feature type="transmembrane region" description="Helical" evidence="7">
    <location>
        <begin position="239"/>
        <end position="264"/>
    </location>
</feature>
<dbReference type="Gene3D" id="1.20.1250.20">
    <property type="entry name" value="MFS general substrate transporter like domains"/>
    <property type="match status" value="1"/>
</dbReference>
<dbReference type="PANTHER" id="PTHR23504">
    <property type="entry name" value="MAJOR FACILITATOR SUPERFAMILY DOMAIN-CONTAINING PROTEIN 10"/>
    <property type="match status" value="1"/>
</dbReference>
<dbReference type="InterPro" id="IPR001958">
    <property type="entry name" value="Tet-R_TetA/multi-R_MdtG-like"/>
</dbReference>
<evidence type="ECO:0000313" key="11">
    <source>
        <dbReference type="Proteomes" id="UP000274756"/>
    </source>
</evidence>
<feature type="transmembrane region" description="Helical" evidence="7">
    <location>
        <begin position="330"/>
        <end position="354"/>
    </location>
</feature>
<dbReference type="Proteomes" id="UP000274756">
    <property type="component" value="Unassembled WGS sequence"/>
</dbReference>
<dbReference type="STRING" id="318479.A0A0N4U6L6"/>
<feature type="compositionally biased region" description="Polar residues" evidence="6">
    <location>
        <begin position="478"/>
        <end position="494"/>
    </location>
</feature>
<keyword evidence="4 7" id="KW-1133">Transmembrane helix</keyword>
<evidence type="ECO:0000313" key="10">
    <source>
        <dbReference type="Proteomes" id="UP000038040"/>
    </source>
</evidence>
<evidence type="ECO:0000313" key="12">
    <source>
        <dbReference type="WBParaSite" id="DME_0000257401-mRNA-1"/>
    </source>
</evidence>
<organism evidence="10 12">
    <name type="scientific">Dracunculus medinensis</name>
    <name type="common">Guinea worm</name>
    <dbReference type="NCBI Taxonomy" id="318479"/>
    <lineage>
        <taxon>Eukaryota</taxon>
        <taxon>Metazoa</taxon>
        <taxon>Ecdysozoa</taxon>
        <taxon>Nematoda</taxon>
        <taxon>Chromadorea</taxon>
        <taxon>Rhabditida</taxon>
        <taxon>Spirurina</taxon>
        <taxon>Dracunculoidea</taxon>
        <taxon>Dracunculidae</taxon>
        <taxon>Dracunculus</taxon>
    </lineage>
</organism>
<keyword evidence="11" id="KW-1185">Reference proteome</keyword>
<evidence type="ECO:0000256" key="1">
    <source>
        <dbReference type="ARBA" id="ARBA00004141"/>
    </source>
</evidence>
<reference evidence="9 11" key="2">
    <citation type="submission" date="2018-11" db="EMBL/GenBank/DDBJ databases">
        <authorList>
            <consortium name="Pathogen Informatics"/>
        </authorList>
    </citation>
    <scope>NUCLEOTIDE SEQUENCE [LARGE SCALE GENOMIC DNA]</scope>
</reference>
<dbReference type="OrthoDB" id="419616at2759"/>
<comment type="subcellular location">
    <subcellularLocation>
        <location evidence="1">Membrane</location>
        <topology evidence="1">Multi-pass membrane protein</topology>
    </subcellularLocation>
</comment>
<dbReference type="Proteomes" id="UP000038040">
    <property type="component" value="Unplaced"/>
</dbReference>
<dbReference type="GO" id="GO:0016020">
    <property type="term" value="C:membrane"/>
    <property type="evidence" value="ECO:0007669"/>
    <property type="project" value="UniProtKB-SubCell"/>
</dbReference>
<dbReference type="InterPro" id="IPR020846">
    <property type="entry name" value="MFS_dom"/>
</dbReference>
<protein>
    <submittedName>
        <fullName evidence="12">MFS domain-containing protein</fullName>
    </submittedName>
</protein>
<feature type="transmembrane region" description="Helical" evidence="7">
    <location>
        <begin position="155"/>
        <end position="173"/>
    </location>
</feature>
<gene>
    <name evidence="9" type="ORF">DME_LOCUS6934</name>
</gene>
<evidence type="ECO:0000313" key="9">
    <source>
        <dbReference type="EMBL" id="VDN56961.1"/>
    </source>
</evidence>
<evidence type="ECO:0000256" key="6">
    <source>
        <dbReference type="SAM" id="MobiDB-lite"/>
    </source>
</evidence>
<feature type="transmembrane region" description="Helical" evidence="7">
    <location>
        <begin position="444"/>
        <end position="464"/>
    </location>
</feature>
<feature type="transmembrane region" description="Helical" evidence="7">
    <location>
        <begin position="276"/>
        <end position="299"/>
    </location>
</feature>
<dbReference type="CDD" id="cd17387">
    <property type="entry name" value="MFS_MFSD14"/>
    <property type="match status" value="1"/>
</dbReference>
<dbReference type="PANTHER" id="PTHR23504:SF1">
    <property type="entry name" value="GH21943P-RELATED"/>
    <property type="match status" value="1"/>
</dbReference>
<sequence length="494" mass="54413">MRRKSRSLFSLIFGPSFRQVRNTSGSFIGIASVRHALIIIFLEYFAWGLLTVPVINVLANTFPANKFLMNGLILGVKGFLSFLSAPLIGALSDTWGRRSFLLLTVFFTCMPIPCLMISPWWYFALFSISGLFSVTFSVVLAYVADITEQSDRSAAYGLVSATFAASLVTSPALGAYISEKWNDEAVVLLASIIAIFDVVFIITLVPESLSIKMRFSFDSFYWHAADPFASLRIIWEDRIVLQLAAIVLLSYLPEAGQFSCFFVYLKLVVGFSPESVAAFIALVGILSVFAQTGVLSLLTNSFGTKYTITLGLCFQFAQLLWYGLGTKIWMMWAAGLLAAMSQLTYPSISAFVSIQSDHDKQGTVQGVITGIRGLCQGLGPALFGLIFYHFNMDLETDNDDTGHFGIAPFPAPRIRPQQIIWPRKNITSTIRPQFNNHFVPGPPFLFGALLVLIALFISSSLPRVNSVHLRSSRRTPSHSRQSSADTATLIQGSS</sequence>
<accession>A0A0N4U6L6</accession>
<dbReference type="AlphaFoldDB" id="A0A0N4U6L6"/>
<reference evidence="12" key="1">
    <citation type="submission" date="2017-02" db="UniProtKB">
        <authorList>
            <consortium name="WormBaseParasite"/>
        </authorList>
    </citation>
    <scope>IDENTIFICATION</scope>
</reference>
<feature type="transmembrane region" description="Helical" evidence="7">
    <location>
        <begin position="100"/>
        <end position="118"/>
    </location>
</feature>
<feature type="transmembrane region" description="Helical" evidence="7">
    <location>
        <begin position="124"/>
        <end position="143"/>
    </location>
</feature>
<feature type="transmembrane region" description="Helical" evidence="7">
    <location>
        <begin position="185"/>
        <end position="205"/>
    </location>
</feature>
<feature type="domain" description="Major facilitator superfamily (MFS) profile" evidence="8">
    <location>
        <begin position="32"/>
        <end position="465"/>
    </location>
</feature>
<keyword evidence="3 7" id="KW-0812">Transmembrane</keyword>
<keyword evidence="2" id="KW-0813">Transport</keyword>
<name>A0A0N4U6L6_DRAME</name>
<dbReference type="EMBL" id="UYYG01001157">
    <property type="protein sequence ID" value="VDN56961.1"/>
    <property type="molecule type" value="Genomic_DNA"/>
</dbReference>